<dbReference type="NCBIfam" id="TIGR00229">
    <property type="entry name" value="sensory_box"/>
    <property type="match status" value="1"/>
</dbReference>
<dbReference type="Proteomes" id="UP000529637">
    <property type="component" value="Unassembled WGS sequence"/>
</dbReference>
<dbReference type="InterPro" id="IPR050903">
    <property type="entry name" value="Bact_Chemotaxis_MeTrfase"/>
</dbReference>
<dbReference type="GO" id="GO:0008983">
    <property type="term" value="F:protein-glutamate O-methyltransferase activity"/>
    <property type="evidence" value="ECO:0007669"/>
    <property type="project" value="UniProtKB-EC"/>
</dbReference>
<evidence type="ECO:0000259" key="14">
    <source>
        <dbReference type="PROSITE" id="PS50122"/>
    </source>
</evidence>
<dbReference type="PANTHER" id="PTHR24422">
    <property type="entry name" value="CHEMOTAXIS PROTEIN METHYLTRANSFERASE"/>
    <property type="match status" value="1"/>
</dbReference>
<evidence type="ECO:0000259" key="10">
    <source>
        <dbReference type="PROSITE" id="PS50109"/>
    </source>
</evidence>
<dbReference type="GO" id="GO:0006935">
    <property type="term" value="P:chemotaxis"/>
    <property type="evidence" value="ECO:0007669"/>
    <property type="project" value="UniProtKB-UniRule"/>
</dbReference>
<dbReference type="Gene3D" id="3.40.50.2300">
    <property type="match status" value="1"/>
</dbReference>
<dbReference type="PROSITE" id="PS50112">
    <property type="entry name" value="PAS"/>
    <property type="match status" value="1"/>
</dbReference>
<dbReference type="CDD" id="cd00130">
    <property type="entry name" value="PAS"/>
    <property type="match status" value="2"/>
</dbReference>
<dbReference type="Gene3D" id="3.40.50.150">
    <property type="entry name" value="Vaccinia Virus protein VP39"/>
    <property type="match status" value="1"/>
</dbReference>
<dbReference type="PROSITE" id="PS50122">
    <property type="entry name" value="CHEB"/>
    <property type="match status" value="1"/>
</dbReference>
<keyword evidence="7" id="KW-0378">Hydrolase</keyword>
<dbReference type="InterPro" id="IPR035965">
    <property type="entry name" value="PAS-like_dom_sf"/>
</dbReference>
<dbReference type="Pfam" id="PF00072">
    <property type="entry name" value="Response_reg"/>
    <property type="match status" value="1"/>
</dbReference>
<dbReference type="InterPro" id="IPR001789">
    <property type="entry name" value="Sig_transdc_resp-reg_receiver"/>
</dbReference>
<feature type="domain" description="Histidine kinase" evidence="10">
    <location>
        <begin position="1022"/>
        <end position="1241"/>
    </location>
</feature>
<dbReference type="SMART" id="SM00388">
    <property type="entry name" value="HisKA"/>
    <property type="match status" value="1"/>
</dbReference>
<dbReference type="InterPro" id="IPR036890">
    <property type="entry name" value="HATPase_C_sf"/>
</dbReference>
<dbReference type="InterPro" id="IPR011006">
    <property type="entry name" value="CheY-like_superfamily"/>
</dbReference>
<dbReference type="InterPro" id="IPR035909">
    <property type="entry name" value="CheB_C"/>
</dbReference>
<feature type="modified residue" description="4-aspartylphosphate" evidence="8">
    <location>
        <position position="1311"/>
    </location>
</feature>
<dbReference type="Gene3D" id="3.30.565.10">
    <property type="entry name" value="Histidine kinase-like ATPase, C-terminal domain"/>
    <property type="match status" value="1"/>
</dbReference>
<feature type="active site" evidence="7">
    <location>
        <position position="63"/>
    </location>
</feature>
<feature type="domain" description="Response regulatory" evidence="11">
    <location>
        <begin position="1262"/>
        <end position="1378"/>
    </location>
</feature>
<dbReference type="InterPro" id="IPR013767">
    <property type="entry name" value="PAS_fold"/>
</dbReference>
<dbReference type="PROSITE" id="PS50110">
    <property type="entry name" value="RESPONSE_REGULATORY"/>
    <property type="match status" value="1"/>
</dbReference>
<dbReference type="InterPro" id="IPR005467">
    <property type="entry name" value="His_kinase_dom"/>
</dbReference>
<keyword evidence="5" id="KW-0808">Transferase</keyword>
<evidence type="ECO:0000259" key="13">
    <source>
        <dbReference type="PROSITE" id="PS50113"/>
    </source>
</evidence>
<dbReference type="SUPFAM" id="SSF55785">
    <property type="entry name" value="PYP-like sensor domain (PAS domain)"/>
    <property type="match status" value="2"/>
</dbReference>
<evidence type="ECO:0000256" key="6">
    <source>
        <dbReference type="ARBA" id="ARBA00022691"/>
    </source>
</evidence>
<dbReference type="InterPro" id="IPR003594">
    <property type="entry name" value="HATPase_dom"/>
</dbReference>
<dbReference type="Gene3D" id="1.10.155.10">
    <property type="entry name" value="Chemotaxis receptor methyltransferase CheR, N-terminal domain"/>
    <property type="match status" value="1"/>
</dbReference>
<keyword evidence="17" id="KW-1185">Reference proteome</keyword>
<evidence type="ECO:0000259" key="12">
    <source>
        <dbReference type="PROSITE" id="PS50112"/>
    </source>
</evidence>
<dbReference type="GO" id="GO:0006355">
    <property type="term" value="P:regulation of DNA-templated transcription"/>
    <property type="evidence" value="ECO:0007669"/>
    <property type="project" value="InterPro"/>
</dbReference>
<dbReference type="EMBL" id="JABWMJ010000003">
    <property type="protein sequence ID" value="NUZ05568.1"/>
    <property type="molecule type" value="Genomic_DNA"/>
</dbReference>
<evidence type="ECO:0000256" key="1">
    <source>
        <dbReference type="ARBA" id="ARBA00000085"/>
    </source>
</evidence>
<dbReference type="InterPro" id="IPR036804">
    <property type="entry name" value="CheR_N_sf"/>
</dbReference>
<dbReference type="CDD" id="cd16434">
    <property type="entry name" value="CheB-CheR_fusion"/>
    <property type="match status" value="1"/>
</dbReference>
<dbReference type="PROSITE" id="PS50109">
    <property type="entry name" value="HIS_KIN"/>
    <property type="match status" value="1"/>
</dbReference>
<keyword evidence="6" id="KW-0949">S-adenosyl-L-methionine</keyword>
<keyword evidence="8" id="KW-0597">Phosphoprotein</keyword>
<feature type="active site" evidence="7">
    <location>
        <position position="36"/>
    </location>
</feature>
<comment type="caution">
    <text evidence="16">The sequence shown here is derived from an EMBL/GenBank/DDBJ whole genome shotgun (WGS) entry which is preliminary data.</text>
</comment>
<dbReference type="SMART" id="SM00091">
    <property type="entry name" value="PAS"/>
    <property type="match status" value="3"/>
</dbReference>
<dbReference type="Pfam" id="PF00989">
    <property type="entry name" value="PAS"/>
    <property type="match status" value="1"/>
</dbReference>
<keyword evidence="3 7" id="KW-0145">Chemotaxis</keyword>
<dbReference type="GO" id="GO:0000156">
    <property type="term" value="F:phosphorelay response regulator activity"/>
    <property type="evidence" value="ECO:0007669"/>
    <property type="project" value="InterPro"/>
</dbReference>
<dbReference type="InterPro" id="IPR000673">
    <property type="entry name" value="Sig_transdc_resp-reg_Me-estase"/>
</dbReference>
<dbReference type="InterPro" id="IPR022642">
    <property type="entry name" value="CheR_C"/>
</dbReference>
<dbReference type="SUPFAM" id="SSF55874">
    <property type="entry name" value="ATPase domain of HSP90 chaperone/DNA topoisomerase II/histidine kinase"/>
    <property type="match status" value="1"/>
</dbReference>
<evidence type="ECO:0000256" key="9">
    <source>
        <dbReference type="SAM" id="Coils"/>
    </source>
</evidence>
<dbReference type="InterPro" id="IPR029063">
    <property type="entry name" value="SAM-dependent_MTases_sf"/>
</dbReference>
<feature type="coiled-coil region" evidence="9">
    <location>
        <begin position="675"/>
        <end position="758"/>
    </location>
</feature>
<dbReference type="InterPro" id="IPR000700">
    <property type="entry name" value="PAS-assoc_C"/>
</dbReference>
<dbReference type="GO" id="GO:0008984">
    <property type="term" value="F:protein-glutamate methylesterase activity"/>
    <property type="evidence" value="ECO:0007669"/>
    <property type="project" value="InterPro"/>
</dbReference>
<dbReference type="CDD" id="cd00082">
    <property type="entry name" value="HisKA"/>
    <property type="match status" value="1"/>
</dbReference>
<gene>
    <name evidence="16" type="ORF">HQN59_07305</name>
</gene>
<proteinExistence type="predicted"/>
<feature type="domain" description="CheB-type methylesterase" evidence="14">
    <location>
        <begin position="30"/>
        <end position="207"/>
    </location>
</feature>
<dbReference type="GO" id="GO:0005737">
    <property type="term" value="C:cytoplasm"/>
    <property type="evidence" value="ECO:0007669"/>
    <property type="project" value="InterPro"/>
</dbReference>
<dbReference type="SMART" id="SM00138">
    <property type="entry name" value="MeTrc"/>
    <property type="match status" value="1"/>
</dbReference>
<dbReference type="SMART" id="SM00387">
    <property type="entry name" value="HATPase_c"/>
    <property type="match status" value="1"/>
</dbReference>
<dbReference type="PROSITE" id="PS50123">
    <property type="entry name" value="CHER"/>
    <property type="match status" value="1"/>
</dbReference>
<dbReference type="PANTHER" id="PTHR24422:SF27">
    <property type="entry name" value="PROTEIN-GLUTAMATE O-METHYLTRANSFERASE"/>
    <property type="match status" value="1"/>
</dbReference>
<evidence type="ECO:0000313" key="16">
    <source>
        <dbReference type="EMBL" id="NUZ05568.1"/>
    </source>
</evidence>
<dbReference type="CDD" id="cd17580">
    <property type="entry name" value="REC_2_DhkD-like"/>
    <property type="match status" value="1"/>
</dbReference>
<dbReference type="GO" id="GO:0032259">
    <property type="term" value="P:methylation"/>
    <property type="evidence" value="ECO:0007669"/>
    <property type="project" value="UniProtKB-KW"/>
</dbReference>
<keyword evidence="4" id="KW-0489">Methyltransferase</keyword>
<dbReference type="Gene3D" id="1.10.287.130">
    <property type="match status" value="1"/>
</dbReference>
<organism evidence="16 17">
    <name type="scientific">Piscinibacter koreensis</name>
    <dbReference type="NCBI Taxonomy" id="2742824"/>
    <lineage>
        <taxon>Bacteria</taxon>
        <taxon>Pseudomonadati</taxon>
        <taxon>Pseudomonadota</taxon>
        <taxon>Betaproteobacteria</taxon>
        <taxon>Burkholderiales</taxon>
        <taxon>Sphaerotilaceae</taxon>
        <taxon>Piscinibacter</taxon>
    </lineage>
</organism>
<dbReference type="PRINTS" id="PR00996">
    <property type="entry name" value="CHERMTFRASE"/>
</dbReference>
<dbReference type="Gene3D" id="3.40.50.180">
    <property type="entry name" value="Methylesterase CheB, C-terminal domain"/>
    <property type="match status" value="1"/>
</dbReference>
<dbReference type="Pfam" id="PF00512">
    <property type="entry name" value="HisKA"/>
    <property type="match status" value="1"/>
</dbReference>
<keyword evidence="9" id="KW-0175">Coiled coil</keyword>
<dbReference type="SMART" id="SM00448">
    <property type="entry name" value="REC"/>
    <property type="match status" value="1"/>
</dbReference>
<dbReference type="Pfam" id="PF03705">
    <property type="entry name" value="CheR_N"/>
    <property type="match status" value="1"/>
</dbReference>
<dbReference type="GO" id="GO:0000155">
    <property type="term" value="F:phosphorelay sensor kinase activity"/>
    <property type="evidence" value="ECO:0007669"/>
    <property type="project" value="InterPro"/>
</dbReference>
<evidence type="ECO:0000256" key="8">
    <source>
        <dbReference type="PROSITE-ProRule" id="PRU00169"/>
    </source>
</evidence>
<evidence type="ECO:0000259" key="15">
    <source>
        <dbReference type="PROSITE" id="PS50123"/>
    </source>
</evidence>
<dbReference type="SUPFAM" id="SSF52172">
    <property type="entry name" value="CheY-like"/>
    <property type="match status" value="1"/>
</dbReference>
<dbReference type="InterPro" id="IPR000780">
    <property type="entry name" value="CheR_MeTrfase"/>
</dbReference>
<name>A0A7Y6TW17_9BURK</name>
<evidence type="ECO:0000256" key="3">
    <source>
        <dbReference type="ARBA" id="ARBA00022500"/>
    </source>
</evidence>
<feature type="domain" description="PAC" evidence="13">
    <location>
        <begin position="821"/>
        <end position="871"/>
    </location>
</feature>
<evidence type="ECO:0000313" key="17">
    <source>
        <dbReference type="Proteomes" id="UP000529637"/>
    </source>
</evidence>
<reference evidence="16 17" key="1">
    <citation type="submission" date="2020-06" db="EMBL/GenBank/DDBJ databases">
        <title>Schlegella sp. ID0723 isolated from air conditioner.</title>
        <authorList>
            <person name="Kim D.Y."/>
            <person name="Kim D.-U."/>
        </authorList>
    </citation>
    <scope>NUCLEOTIDE SEQUENCE [LARGE SCALE GENOMIC DNA]</scope>
    <source>
        <strain evidence="16 17">ID0723</strain>
    </source>
</reference>
<evidence type="ECO:0000256" key="5">
    <source>
        <dbReference type="ARBA" id="ARBA00022679"/>
    </source>
</evidence>
<dbReference type="RefSeq" id="WP_176067653.1">
    <property type="nucleotide sequence ID" value="NZ_JABWMJ010000003.1"/>
</dbReference>
<dbReference type="SUPFAM" id="SSF53335">
    <property type="entry name" value="S-adenosyl-L-methionine-dependent methyltransferases"/>
    <property type="match status" value="1"/>
</dbReference>
<dbReference type="Pfam" id="PF02518">
    <property type="entry name" value="HATPase_c"/>
    <property type="match status" value="1"/>
</dbReference>
<dbReference type="InterPro" id="IPR000014">
    <property type="entry name" value="PAS"/>
</dbReference>
<dbReference type="InterPro" id="IPR036097">
    <property type="entry name" value="HisK_dim/P_sf"/>
</dbReference>
<evidence type="ECO:0000256" key="7">
    <source>
        <dbReference type="PROSITE-ProRule" id="PRU00050"/>
    </source>
</evidence>
<dbReference type="SUPFAM" id="SSF47384">
    <property type="entry name" value="Homodimeric domain of signal transducing histidine kinase"/>
    <property type="match status" value="1"/>
</dbReference>
<accession>A0A7Y6TW17</accession>
<dbReference type="Pfam" id="PF13596">
    <property type="entry name" value="PAS_10"/>
    <property type="match status" value="1"/>
</dbReference>
<evidence type="ECO:0000259" key="11">
    <source>
        <dbReference type="PROSITE" id="PS50110"/>
    </source>
</evidence>
<feature type="domain" description="PAS" evidence="12">
    <location>
        <begin position="888"/>
        <end position="945"/>
    </location>
</feature>
<dbReference type="InterPro" id="IPR022641">
    <property type="entry name" value="CheR_N"/>
</dbReference>
<dbReference type="Pfam" id="PF01339">
    <property type="entry name" value="CheB_methylest"/>
    <property type="match status" value="1"/>
</dbReference>
<dbReference type="SUPFAM" id="SSF47757">
    <property type="entry name" value="Chemotaxis receptor methyltransferase CheR, N-terminal domain"/>
    <property type="match status" value="1"/>
</dbReference>
<feature type="domain" description="CheR-type methyltransferase" evidence="15">
    <location>
        <begin position="229"/>
        <end position="501"/>
    </location>
</feature>
<comment type="catalytic activity">
    <reaction evidence="1">
        <text>ATP + protein L-histidine = ADP + protein N-phospho-L-histidine.</text>
        <dbReference type="EC" id="2.7.13.3"/>
    </reaction>
</comment>
<sequence length="1394" mass="154421">MSKEIEAFVEEDDGSLPESQVAKSGLDFPVIGLGASAGGLQTLIRIFEGLPAAPDMAFVVILHLSPRHESKVADILQKSTRMPVREVAGDVPIERDHVYVIPPNRELHMVDGKLGVRPSRRTRGPHVAIDLFFRTLADAHGDRSIGVVLSGTGADGSVGIARLKDQGGLVLAQSPEDAEYEGMPSSAIATGMVDFVLPTADIPQKLLDLWRNARSLKIPQPEIARLSAQPEDNPAIAEAALDEVMAILLRRTGHDFSHYKRATVLRRIERRMQVCGTPDLPTYRQHLRQHAAEAPALLGDMLIGVTNFFRDREAFEALEREVMPTFFDARFADEPLRVWVPGCSTGEEAYSIGMLLRDEAARAEVARPVQVFASDIDEAALSVARDALYPGAIATDVTVARLRSFFVKEDAGYRINRELREHVLFARHDILRDPPFSRLDLVSCRNLLIYLDKAAQNDILQMFHFALRPGGYLFLGSSESADAAPRLFTAVDKRLRIYRSNVDVRSTRTLPTFPLGSVARSPRLRPVKPPLAGPRKRSMAELHQQLLEEHAPPSVIVNRDAEIIHLSSRAGRYLRFGGGEPSHRLLDVVQPELRSELRTLLFQATLFSKGVESRRVDVSRDGQLAHVKMTARPVEHPELPNDLLLVLFDEVEVAPPVLDGDGNLPERDPLVFQLQSELQRKDDQLRATIEQYESSAEELKASNEELQAINEELRSTTEELETSKEELQSTNEELITVNQELKMKVDETTDVNDDLQNLIAATQIATVFVDAGMRIKRFTPAARSIFNIIDSDVGRSLLDITHKLLYPTLADDAEQTFATLRPIEREVESTDGRWFLGRVLPYRSADDRIGGAVLTFVDITSRRRAEHGMHIGEAQMALVAASMPDFAIMTLDREGRFTSWSAGAERVFGWSEAEVMGESFERLFLPADREQKIPERELQRAAESGRASDDRWHVRKDGSTFFANGVTTPLRTGGLEGFAKIAFDATRKMNEEHARQHELASARIDKAQALADSDLKSEFLAVMSHELKHPLNLINVNTQVLMTLPEAQNVAPVMKAARTIQRTVQSQARIIDDLLDLSRTHAGKLTLERQPLWLGDALQTVLNGARQEATAKGLEFHYTPDPEPLLVDGDLVRIEQIAWNLLSNAIKFTKVGRIDVALRRDGEQALLEVADSGRGIAPQFVPHVFEMFRQADSQTTREAGGLGIGLALVAGLVDLHGGRVAAESPGLGLGSTFRVWLPLHERTDLGALEPELPSEPRMKGVRVLLVDDTTDTLETFSFLLEADGMVVHTASSGAAAIELATSHEFDLVISDIGMPGMDGYELIQRLRTMPSTARVPAIALTGYGRPQDVQRALASGFSAHLDKPIDFSQLGRVFDQLLRSRRSEAPSGQPPRRR</sequence>
<evidence type="ECO:0000256" key="2">
    <source>
        <dbReference type="ARBA" id="ARBA00001541"/>
    </source>
</evidence>
<dbReference type="Gene3D" id="3.30.450.20">
    <property type="entry name" value="PAS domain"/>
    <property type="match status" value="2"/>
</dbReference>
<evidence type="ECO:0000256" key="4">
    <source>
        <dbReference type="ARBA" id="ARBA00022603"/>
    </source>
</evidence>
<dbReference type="InterPro" id="IPR003661">
    <property type="entry name" value="HisK_dim/P_dom"/>
</dbReference>
<comment type="catalytic activity">
    <reaction evidence="2">
        <text>L-glutamyl-[protein] + S-adenosyl-L-methionine = [protein]-L-glutamate 5-O-methyl ester + S-adenosyl-L-homocysteine</text>
        <dbReference type="Rhea" id="RHEA:24452"/>
        <dbReference type="Rhea" id="RHEA-COMP:10208"/>
        <dbReference type="Rhea" id="RHEA-COMP:10311"/>
        <dbReference type="ChEBI" id="CHEBI:29973"/>
        <dbReference type="ChEBI" id="CHEBI:57856"/>
        <dbReference type="ChEBI" id="CHEBI:59789"/>
        <dbReference type="ChEBI" id="CHEBI:82795"/>
        <dbReference type="EC" id="2.1.1.80"/>
    </reaction>
</comment>
<dbReference type="Pfam" id="PF01739">
    <property type="entry name" value="CheR"/>
    <property type="match status" value="1"/>
</dbReference>
<feature type="active site" evidence="7">
    <location>
        <position position="155"/>
    </location>
</feature>
<dbReference type="PROSITE" id="PS50113">
    <property type="entry name" value="PAC"/>
    <property type="match status" value="1"/>
</dbReference>
<protein>
    <submittedName>
        <fullName evidence="16">PAS domain-containing protein</fullName>
    </submittedName>
</protein>
<dbReference type="SUPFAM" id="SSF52738">
    <property type="entry name" value="Methylesterase CheB, C-terminal domain"/>
    <property type="match status" value="1"/>
</dbReference>